<dbReference type="PANTHER" id="PTHR36838">
    <property type="entry name" value="AUXIN EFFLUX CARRIER FAMILY PROTEIN"/>
    <property type="match status" value="1"/>
</dbReference>
<dbReference type="InterPro" id="IPR038770">
    <property type="entry name" value="Na+/solute_symporter_sf"/>
</dbReference>
<proteinExistence type="predicted"/>
<dbReference type="AlphaFoldDB" id="X1BRN9"/>
<sequence length="100" mass="11148">YQMPLVNPRKYLSKLAAVGVIRFLVCPLVIFALICITGLSVATDITPKPALIQSLMPPAIFNIVLAYNFKLDLKLYGAMVFYSTFVSLFVALPLMIYLVF</sequence>
<organism evidence="4">
    <name type="scientific">marine sediment metagenome</name>
    <dbReference type="NCBI Taxonomy" id="412755"/>
    <lineage>
        <taxon>unclassified sequences</taxon>
        <taxon>metagenomes</taxon>
        <taxon>ecological metagenomes</taxon>
    </lineage>
</organism>
<evidence type="ECO:0008006" key="5">
    <source>
        <dbReference type="Google" id="ProtNLM"/>
    </source>
</evidence>
<feature type="transmembrane region" description="Helical" evidence="3">
    <location>
        <begin position="50"/>
        <end position="69"/>
    </location>
</feature>
<evidence type="ECO:0000313" key="4">
    <source>
        <dbReference type="EMBL" id="GAG74826.1"/>
    </source>
</evidence>
<feature type="transmembrane region" description="Helical" evidence="3">
    <location>
        <begin position="20"/>
        <end position="43"/>
    </location>
</feature>
<comment type="caution">
    <text evidence="4">The sequence shown here is derived from an EMBL/GenBank/DDBJ whole genome shotgun (WGS) entry which is preliminary data.</text>
</comment>
<gene>
    <name evidence="4" type="ORF">S01H4_32568</name>
</gene>
<keyword evidence="3" id="KW-0472">Membrane</keyword>
<dbReference type="Gene3D" id="1.20.1530.20">
    <property type="match status" value="1"/>
</dbReference>
<keyword evidence="3" id="KW-0812">Transmembrane</keyword>
<evidence type="ECO:0000256" key="1">
    <source>
        <dbReference type="ARBA" id="ARBA00004127"/>
    </source>
</evidence>
<comment type="subcellular location">
    <subcellularLocation>
        <location evidence="1">Endomembrane system</location>
        <topology evidence="1">Multi-pass membrane protein</topology>
    </subcellularLocation>
</comment>
<keyword evidence="2" id="KW-0813">Transport</keyword>
<protein>
    <recommendedName>
        <fullName evidence="5">Transporter</fullName>
    </recommendedName>
</protein>
<dbReference type="EMBL" id="BART01017043">
    <property type="protein sequence ID" value="GAG74826.1"/>
    <property type="molecule type" value="Genomic_DNA"/>
</dbReference>
<accession>X1BRN9</accession>
<feature type="non-terminal residue" evidence="4">
    <location>
        <position position="1"/>
    </location>
</feature>
<keyword evidence="3" id="KW-1133">Transmembrane helix</keyword>
<name>X1BRN9_9ZZZZ</name>
<dbReference type="GO" id="GO:0012505">
    <property type="term" value="C:endomembrane system"/>
    <property type="evidence" value="ECO:0007669"/>
    <property type="project" value="UniProtKB-SubCell"/>
</dbReference>
<reference evidence="4" key="1">
    <citation type="journal article" date="2014" name="Front. Microbiol.">
        <title>High frequency of phylogenetically diverse reductive dehalogenase-homologous genes in deep subseafloor sedimentary metagenomes.</title>
        <authorList>
            <person name="Kawai M."/>
            <person name="Futagami T."/>
            <person name="Toyoda A."/>
            <person name="Takaki Y."/>
            <person name="Nishi S."/>
            <person name="Hori S."/>
            <person name="Arai W."/>
            <person name="Tsubouchi T."/>
            <person name="Morono Y."/>
            <person name="Uchiyama I."/>
            <person name="Ito T."/>
            <person name="Fujiyama A."/>
            <person name="Inagaki F."/>
            <person name="Takami H."/>
        </authorList>
    </citation>
    <scope>NUCLEOTIDE SEQUENCE</scope>
    <source>
        <strain evidence="4">Expedition CK06-06</strain>
    </source>
</reference>
<feature type="transmembrane region" description="Helical" evidence="3">
    <location>
        <begin position="75"/>
        <end position="99"/>
    </location>
</feature>
<dbReference type="PANTHER" id="PTHR36838:SF1">
    <property type="entry name" value="SLR1864 PROTEIN"/>
    <property type="match status" value="1"/>
</dbReference>
<evidence type="ECO:0000256" key="3">
    <source>
        <dbReference type="SAM" id="Phobius"/>
    </source>
</evidence>
<evidence type="ECO:0000256" key="2">
    <source>
        <dbReference type="ARBA" id="ARBA00022448"/>
    </source>
</evidence>